<dbReference type="Gene3D" id="2.60.120.260">
    <property type="entry name" value="Galactose-binding domain-like"/>
    <property type="match status" value="1"/>
</dbReference>
<dbReference type="PROSITE" id="PS51257">
    <property type="entry name" value="PROKAR_LIPOPROTEIN"/>
    <property type="match status" value="1"/>
</dbReference>
<organism evidence="2 3">
    <name type="scientific">Prevotella heparinolytica</name>
    <dbReference type="NCBI Taxonomy" id="28113"/>
    <lineage>
        <taxon>Bacteria</taxon>
        <taxon>Pseudomonadati</taxon>
        <taxon>Bacteroidota</taxon>
        <taxon>Bacteroidia</taxon>
        <taxon>Bacteroidales</taxon>
        <taxon>Bacteroidaceae</taxon>
        <taxon>Bacteroides</taxon>
    </lineage>
</organism>
<sequence length="503" mass="54081">MKITYLLSAVAFAALFSSCSKENDELENGKRQEVRLIIDESVTRTITNGNSTTFVEGDAIGITSSGLDIDMSNATYTVGANGSLNGGSFYYKDNNSAQFYAHYPAGAVYASGTVMLSVPANQNTEAAFNACDFMTATATGTPTTNGGQVVLKFKHRLALVKVVWNGSATATAVRMSSVKPMVTWTQATDVYTTGGDAIDINLWKIGAGQEYWGMIPEQTIAEGSRLLTISDGDKDYEYTTAKAVSFSTGTIKKITLNLNQGGGIEAHVSDIAIENWDENGDSEITGRVDEVEVPAVEIISEAAGKNIMLTPNSKASAAQGAWNVAVEEGNIIEVDNADKAIHFKLAATNAAGKTSSWWNNAVYYRPSAETASRIMPTLYKLTFDAKASEAEKGFMIQVMKGEEKTNTYFGITNTDPSGKAGTNYLRMYYPSFTADQVASGYVTLTYWIDFSKVVSTDGKTITAGKAGDYGNVLLTLSINTGSTTANAYGTDFYFKNFKFVEVK</sequence>
<feature type="chain" id="PRO_5017987019" evidence="1">
    <location>
        <begin position="23"/>
        <end position="503"/>
    </location>
</feature>
<gene>
    <name evidence="2" type="ORF">EII33_00870</name>
</gene>
<feature type="signal peptide" evidence="1">
    <location>
        <begin position="1"/>
        <end position="22"/>
    </location>
</feature>
<reference evidence="2 3" key="1">
    <citation type="submission" date="2018-11" db="EMBL/GenBank/DDBJ databases">
        <title>Genomes From Bacteria Associated with the Canine Oral Cavity: a Test Case for Automated Genome-Based Taxonomic Assignment.</title>
        <authorList>
            <person name="Coil D.A."/>
            <person name="Jospin G."/>
            <person name="Darling A.E."/>
            <person name="Wallis C."/>
            <person name="Davis I.J."/>
            <person name="Harris S."/>
            <person name="Eisen J.A."/>
            <person name="Holcombe L.J."/>
            <person name="O'Flynn C."/>
        </authorList>
    </citation>
    <scope>NUCLEOTIDE SEQUENCE [LARGE SCALE GENOMIC DNA]</scope>
    <source>
        <strain evidence="2 3">OH1047_COT-310</strain>
    </source>
</reference>
<evidence type="ECO:0000313" key="2">
    <source>
        <dbReference type="EMBL" id="RRD93182.1"/>
    </source>
</evidence>
<evidence type="ECO:0000256" key="1">
    <source>
        <dbReference type="SAM" id="SignalP"/>
    </source>
</evidence>
<dbReference type="InterPro" id="IPR025049">
    <property type="entry name" value="Mfa-like_1"/>
</dbReference>
<dbReference type="AlphaFoldDB" id="A0A3P2ACB7"/>
<dbReference type="CDD" id="cd13120">
    <property type="entry name" value="BF2867_like_N"/>
    <property type="match status" value="1"/>
</dbReference>
<protein>
    <submittedName>
        <fullName evidence="2">Uncharacterized protein</fullName>
    </submittedName>
</protein>
<evidence type="ECO:0000313" key="3">
    <source>
        <dbReference type="Proteomes" id="UP000279562"/>
    </source>
</evidence>
<dbReference type="RefSeq" id="WP_125238104.1">
    <property type="nucleotide sequence ID" value="NZ_RQYF01000002.1"/>
</dbReference>
<dbReference type="Gene3D" id="2.60.40.2620">
    <property type="entry name" value="Fimbrillin-like"/>
    <property type="match status" value="1"/>
</dbReference>
<dbReference type="Proteomes" id="UP000279562">
    <property type="component" value="Unassembled WGS sequence"/>
</dbReference>
<dbReference type="Pfam" id="PF13149">
    <property type="entry name" value="Mfa_like_1"/>
    <property type="match status" value="1"/>
</dbReference>
<dbReference type="InterPro" id="IPR042278">
    <property type="entry name" value="Mfa-like_1_N"/>
</dbReference>
<comment type="caution">
    <text evidence="2">The sequence shown here is derived from an EMBL/GenBank/DDBJ whole genome shotgun (WGS) entry which is preliminary data.</text>
</comment>
<proteinExistence type="predicted"/>
<accession>A0A3P2ACB7</accession>
<keyword evidence="1" id="KW-0732">Signal</keyword>
<keyword evidence="3" id="KW-1185">Reference proteome</keyword>
<name>A0A3P2ACB7_9BACE</name>
<dbReference type="EMBL" id="RQYF01000002">
    <property type="protein sequence ID" value="RRD93182.1"/>
    <property type="molecule type" value="Genomic_DNA"/>
</dbReference>